<comment type="subcellular location">
    <subcellularLocation>
        <location evidence="1">Membrane</location>
        <topology evidence="1">Multi-pass membrane protein</topology>
    </subcellularLocation>
</comment>
<keyword evidence="6 7" id="KW-0472">Membrane</keyword>
<feature type="transmembrane region" description="Helical" evidence="7">
    <location>
        <begin position="55"/>
        <end position="77"/>
    </location>
</feature>
<feature type="transmembrane region" description="Helical" evidence="7">
    <location>
        <begin position="224"/>
        <end position="245"/>
    </location>
</feature>
<evidence type="ECO:0000256" key="7">
    <source>
        <dbReference type="SAM" id="Phobius"/>
    </source>
</evidence>
<organism evidence="8 9">
    <name type="scientific">Tropilaelaps mercedesae</name>
    <dbReference type="NCBI Taxonomy" id="418985"/>
    <lineage>
        <taxon>Eukaryota</taxon>
        <taxon>Metazoa</taxon>
        <taxon>Ecdysozoa</taxon>
        <taxon>Arthropoda</taxon>
        <taxon>Chelicerata</taxon>
        <taxon>Arachnida</taxon>
        <taxon>Acari</taxon>
        <taxon>Parasitiformes</taxon>
        <taxon>Mesostigmata</taxon>
        <taxon>Gamasina</taxon>
        <taxon>Dermanyssoidea</taxon>
        <taxon>Laelapidae</taxon>
        <taxon>Tropilaelaps</taxon>
    </lineage>
</organism>
<evidence type="ECO:0000313" key="9">
    <source>
        <dbReference type="Proteomes" id="UP000192247"/>
    </source>
</evidence>
<dbReference type="GO" id="GO:0015165">
    <property type="term" value="F:pyrimidine nucleotide-sugar transmembrane transporter activity"/>
    <property type="evidence" value="ECO:0007669"/>
    <property type="project" value="InterPro"/>
</dbReference>
<gene>
    <name evidence="8" type="ORF">BIW11_10168</name>
</gene>
<evidence type="ECO:0000313" key="8">
    <source>
        <dbReference type="EMBL" id="OQR72777.1"/>
    </source>
</evidence>
<evidence type="ECO:0000256" key="3">
    <source>
        <dbReference type="ARBA" id="ARBA00022597"/>
    </source>
</evidence>
<dbReference type="PANTHER" id="PTHR10231">
    <property type="entry name" value="NUCLEOTIDE-SUGAR TRANSMEMBRANE TRANSPORTER"/>
    <property type="match status" value="1"/>
</dbReference>
<reference evidence="8 9" key="1">
    <citation type="journal article" date="2017" name="Gigascience">
        <title>Draft genome of the honey bee ectoparasitic mite, Tropilaelaps mercedesae, is shaped by the parasitic life history.</title>
        <authorList>
            <person name="Dong X."/>
            <person name="Armstrong S.D."/>
            <person name="Xia D."/>
            <person name="Makepeace B.L."/>
            <person name="Darby A.C."/>
            <person name="Kadowaki T."/>
        </authorList>
    </citation>
    <scope>NUCLEOTIDE SEQUENCE [LARGE SCALE GENOMIC DNA]</scope>
    <source>
        <strain evidence="8">Wuxi-XJTLU</strain>
    </source>
</reference>
<dbReference type="PIRSF" id="PIRSF005799">
    <property type="entry name" value="UDP-gal_transpt"/>
    <property type="match status" value="1"/>
</dbReference>
<keyword evidence="5 7" id="KW-1133">Transmembrane helix</keyword>
<feature type="transmembrane region" description="Helical" evidence="7">
    <location>
        <begin position="157"/>
        <end position="177"/>
    </location>
</feature>
<feature type="transmembrane region" description="Helical" evidence="7">
    <location>
        <begin position="257"/>
        <end position="280"/>
    </location>
</feature>
<sequence>MEKKETRLLVPDMHVAEQIRSGTQSTLKYVSLVTLTVQNAALNLAMRSSRTQKELFVASTAVVMAECIKLITCLSIIRFEEGSWSRTISSAQKTVFINFWDTLKVAIPSFVYTIQNNLLYVGATHLDAATCQVTYQLKILTTALFSIALLRKKISAIQWVSLFMLFIGVALVQLAQLDKPSVNSTGREQNPWLGLMAIVMACALSGFAGVYFEKILKGADISVWMRNVQLSVVSIPVGLLTTFSYDYAEVSAKGFFHGYNAIVWSVILLQALGGLLVAMVVRYADNILKGFATSLAIILSCIVSIYAFGFVLTFNFCAGTCLVIASVFLYSSKIQLKL</sequence>
<proteinExistence type="inferred from homology"/>
<dbReference type="AlphaFoldDB" id="A0A1V9XGX4"/>
<name>A0A1V9XGX4_9ACAR</name>
<dbReference type="NCBIfam" id="TIGR00803">
    <property type="entry name" value="nst"/>
    <property type="match status" value="1"/>
</dbReference>
<dbReference type="InterPro" id="IPR007271">
    <property type="entry name" value="Nuc_sug_transpt"/>
</dbReference>
<protein>
    <submittedName>
        <fullName evidence="8">UDP-galactose translocator-like</fullName>
    </submittedName>
</protein>
<dbReference type="OrthoDB" id="408493at2759"/>
<keyword evidence="3" id="KW-0762">Sugar transport</keyword>
<keyword evidence="3" id="KW-0813">Transport</keyword>
<feature type="transmembrane region" description="Helical" evidence="7">
    <location>
        <begin position="312"/>
        <end position="330"/>
    </location>
</feature>
<comment type="similarity">
    <text evidence="2">Belongs to the nucleotide-sugar transporter family. SLC35A subfamily.</text>
</comment>
<dbReference type="SUPFAM" id="SSF103481">
    <property type="entry name" value="Multidrug resistance efflux transporter EmrE"/>
    <property type="match status" value="1"/>
</dbReference>
<evidence type="ECO:0000256" key="4">
    <source>
        <dbReference type="ARBA" id="ARBA00022692"/>
    </source>
</evidence>
<dbReference type="FunCoup" id="A0A1V9XGX4">
    <property type="interactions" value="189"/>
</dbReference>
<keyword evidence="9" id="KW-1185">Reference proteome</keyword>
<dbReference type="Pfam" id="PF04142">
    <property type="entry name" value="Nuc_sug_transp"/>
    <property type="match status" value="1"/>
</dbReference>
<evidence type="ECO:0000256" key="1">
    <source>
        <dbReference type="ARBA" id="ARBA00004141"/>
    </source>
</evidence>
<dbReference type="InParanoid" id="A0A1V9XGX4"/>
<feature type="transmembrane region" description="Helical" evidence="7">
    <location>
        <begin position="133"/>
        <end position="150"/>
    </location>
</feature>
<keyword evidence="4 7" id="KW-0812">Transmembrane</keyword>
<dbReference type="InterPro" id="IPR037185">
    <property type="entry name" value="EmrE-like"/>
</dbReference>
<dbReference type="GO" id="GO:0000139">
    <property type="term" value="C:Golgi membrane"/>
    <property type="evidence" value="ECO:0007669"/>
    <property type="project" value="InterPro"/>
</dbReference>
<accession>A0A1V9XGX4</accession>
<feature type="transmembrane region" description="Helical" evidence="7">
    <location>
        <begin position="287"/>
        <end position="306"/>
    </location>
</feature>
<evidence type="ECO:0000256" key="6">
    <source>
        <dbReference type="ARBA" id="ARBA00023136"/>
    </source>
</evidence>
<comment type="caution">
    <text evidence="8">The sequence shown here is derived from an EMBL/GenBank/DDBJ whole genome shotgun (WGS) entry which is preliminary data.</text>
</comment>
<dbReference type="STRING" id="418985.A0A1V9XGX4"/>
<dbReference type="EMBL" id="MNPL01011070">
    <property type="protein sequence ID" value="OQR72777.1"/>
    <property type="molecule type" value="Genomic_DNA"/>
</dbReference>
<dbReference type="Proteomes" id="UP000192247">
    <property type="component" value="Unassembled WGS sequence"/>
</dbReference>
<feature type="transmembrane region" description="Helical" evidence="7">
    <location>
        <begin position="192"/>
        <end position="212"/>
    </location>
</feature>
<evidence type="ECO:0000256" key="5">
    <source>
        <dbReference type="ARBA" id="ARBA00022989"/>
    </source>
</evidence>
<evidence type="ECO:0000256" key="2">
    <source>
        <dbReference type="ARBA" id="ARBA00009976"/>
    </source>
</evidence>